<dbReference type="OrthoDB" id="5959103at2"/>
<dbReference type="Proteomes" id="UP000298781">
    <property type="component" value="Chromosome"/>
</dbReference>
<evidence type="ECO:0000313" key="2">
    <source>
        <dbReference type="EMBL" id="QCI69564.1"/>
    </source>
</evidence>
<evidence type="ECO:0000313" key="3">
    <source>
        <dbReference type="Proteomes" id="UP000298781"/>
    </source>
</evidence>
<dbReference type="KEGG" id="pstg:E8M01_34015"/>
<dbReference type="AlphaFoldDB" id="A0A4D7B8Q4"/>
<keyword evidence="1" id="KW-0472">Membrane</keyword>
<gene>
    <name evidence="2" type="ORF">E8M01_34015</name>
</gene>
<protein>
    <recommendedName>
        <fullName evidence="4">Transmembrane protein (PGPGW)</fullName>
    </recommendedName>
</protein>
<reference evidence="2 3" key="1">
    <citation type="submission" date="2019-04" db="EMBL/GenBank/DDBJ databases">
        <title>Phreatobacter aquaticus sp. nov.</title>
        <authorList>
            <person name="Choi A."/>
        </authorList>
    </citation>
    <scope>NUCLEOTIDE SEQUENCE [LARGE SCALE GENOMIC DNA]</scope>
    <source>
        <strain evidence="2 3">KCTC 52518</strain>
    </source>
</reference>
<evidence type="ECO:0008006" key="4">
    <source>
        <dbReference type="Google" id="ProtNLM"/>
    </source>
</evidence>
<keyword evidence="1" id="KW-0812">Transmembrane</keyword>
<keyword evidence="1" id="KW-1133">Transmembrane helix</keyword>
<sequence>MTVLGRRFALPQRRWRRRALGWAFILGGVLSILPVLGPWMFPVGLAILSVDSPFFRRMRRRLAIRIGRRWPKLNAWLKGPPA</sequence>
<accession>A0A4D7B8Q4</accession>
<evidence type="ECO:0000256" key="1">
    <source>
        <dbReference type="SAM" id="Phobius"/>
    </source>
</evidence>
<keyword evidence="3" id="KW-1185">Reference proteome</keyword>
<organism evidence="2 3">
    <name type="scientific">Phreatobacter stygius</name>
    <dbReference type="NCBI Taxonomy" id="1940610"/>
    <lineage>
        <taxon>Bacteria</taxon>
        <taxon>Pseudomonadati</taxon>
        <taxon>Pseudomonadota</taxon>
        <taxon>Alphaproteobacteria</taxon>
        <taxon>Hyphomicrobiales</taxon>
        <taxon>Phreatobacteraceae</taxon>
        <taxon>Phreatobacter</taxon>
    </lineage>
</organism>
<feature type="transmembrane region" description="Helical" evidence="1">
    <location>
        <begin position="20"/>
        <end position="50"/>
    </location>
</feature>
<proteinExistence type="predicted"/>
<name>A0A4D7B8Q4_9HYPH</name>
<dbReference type="EMBL" id="CP039690">
    <property type="protein sequence ID" value="QCI69564.1"/>
    <property type="molecule type" value="Genomic_DNA"/>
</dbReference>